<accession>A0AB37GU91</accession>
<feature type="signal peptide" evidence="2">
    <location>
        <begin position="1"/>
        <end position="19"/>
    </location>
</feature>
<feature type="chain" id="PRO_5044173448" evidence="2">
    <location>
        <begin position="20"/>
        <end position="116"/>
    </location>
</feature>
<dbReference type="Gene3D" id="3.10.450.560">
    <property type="match status" value="1"/>
</dbReference>
<geneLocation type="plasmid" evidence="4 9">
    <name>unnamed1</name>
</geneLocation>
<gene>
    <name evidence="4" type="ORF">I6G80_00065</name>
    <name evidence="5" type="ORF">I6G80_00385</name>
    <name evidence="6" type="ORF">I6G80_24295</name>
    <name evidence="7" type="ORF">I6G80_24395</name>
    <name evidence="8" type="ORF">I6G80_24545</name>
</gene>
<evidence type="ECO:0000313" key="9">
    <source>
        <dbReference type="Proteomes" id="UP000595038"/>
    </source>
</evidence>
<keyword evidence="2" id="KW-0732">Signal</keyword>
<sequence length="116" mass="13255">MIKKLIVSFALFAVIAGLAGCGSAKAKYDEDINQVINLENKSLQRPGVDKDIDRLKREDAEIRVYQDGKYISLYFEIRKGDPIKMTYKKQKNGEYDLYPDGDNDLGEPVYTENIEE</sequence>
<dbReference type="Proteomes" id="UP000595038">
    <property type="component" value="Plasmid unnamed3"/>
</dbReference>
<evidence type="ECO:0000313" key="5">
    <source>
        <dbReference type="EMBL" id="QPR70585.1"/>
    </source>
</evidence>
<evidence type="ECO:0000313" key="4">
    <source>
        <dbReference type="EMBL" id="QPR70536.1"/>
    </source>
</evidence>
<evidence type="ECO:0000256" key="1">
    <source>
        <dbReference type="SAM" id="MobiDB-lite"/>
    </source>
</evidence>
<dbReference type="Proteomes" id="UP000595038">
    <property type="component" value="Plasmid unnamed1"/>
</dbReference>
<geneLocation type="plasmid" evidence="8 9">
    <name>unnamed4</name>
</geneLocation>
<dbReference type="Pfam" id="PF14729">
    <property type="entry name" value="DUF4467"/>
    <property type="match status" value="1"/>
</dbReference>
<dbReference type="EMBL" id="CP065644">
    <property type="protein sequence ID" value="QPR70536.1"/>
    <property type="molecule type" value="Genomic_DNA"/>
</dbReference>
<dbReference type="EMBL" id="CP065648">
    <property type="protein sequence ID" value="QPR75178.1"/>
    <property type="molecule type" value="Genomic_DNA"/>
</dbReference>
<organism evidence="8 9">
    <name type="scientific">Bacillus licheniformis</name>
    <dbReference type="NCBI Taxonomy" id="1402"/>
    <lineage>
        <taxon>Bacteria</taxon>
        <taxon>Bacillati</taxon>
        <taxon>Bacillota</taxon>
        <taxon>Bacilli</taxon>
        <taxon>Bacillales</taxon>
        <taxon>Bacillaceae</taxon>
        <taxon>Bacillus</taxon>
    </lineage>
</organism>
<evidence type="ECO:0000313" key="8">
    <source>
        <dbReference type="EMBL" id="QPR75178.1"/>
    </source>
</evidence>
<evidence type="ECO:0000259" key="3">
    <source>
        <dbReference type="Pfam" id="PF14729"/>
    </source>
</evidence>
<dbReference type="EMBL" id="CP065648">
    <property type="protein sequence ID" value="QPR75150.1"/>
    <property type="molecule type" value="Genomic_DNA"/>
</dbReference>
<geneLocation type="plasmid" evidence="5 9">
    <name>unnamed3</name>
</geneLocation>
<dbReference type="AlphaFoldDB" id="A0AB37GU91"/>
<dbReference type="PROSITE" id="PS51257">
    <property type="entry name" value="PROKAR_LIPOPROTEIN"/>
    <property type="match status" value="1"/>
</dbReference>
<keyword evidence="8" id="KW-0614">Plasmid</keyword>
<evidence type="ECO:0000313" key="6">
    <source>
        <dbReference type="EMBL" id="QPR75133.1"/>
    </source>
</evidence>
<reference evidence="8 9" key="1">
    <citation type="submission" date="2020-12" db="EMBL/GenBank/DDBJ databases">
        <title>FDA dAtabase for Regulatory Grade micrObial Sequences (FDA-ARGOS): Supporting development and validation of Infectious Disease Dx tests.</title>
        <authorList>
            <person name="Nelson B."/>
            <person name="Plummer A."/>
            <person name="Tallon L."/>
            <person name="Sadzewicz L."/>
            <person name="Zhao X."/>
            <person name="Boylan J."/>
            <person name="Ott S."/>
            <person name="Bowen H."/>
            <person name="Vavikolanu K."/>
            <person name="Mehta A."/>
            <person name="Aluvathingal J."/>
            <person name="Nadendla S."/>
            <person name="Myers T."/>
            <person name="Yan Y."/>
            <person name="Sichtig H."/>
        </authorList>
    </citation>
    <scope>NUCLEOTIDE SEQUENCE [LARGE SCALE GENOMIC DNA]</scope>
    <source>
        <strain evidence="8 9">FDAARGOS_923</strain>
        <plasmid evidence="4 9">unnamed1</plasmid>
        <plasmid evidence="5 9">unnamed3</plasmid>
        <plasmid evidence="8 9">unnamed4</plasmid>
    </source>
</reference>
<feature type="domain" description="DUF4467" evidence="3">
    <location>
        <begin position="28"/>
        <end position="88"/>
    </location>
</feature>
<dbReference type="InterPro" id="IPR028075">
    <property type="entry name" value="DUF4467"/>
</dbReference>
<evidence type="ECO:0000256" key="2">
    <source>
        <dbReference type="SAM" id="SignalP"/>
    </source>
</evidence>
<dbReference type="EMBL" id="CP065646">
    <property type="protein sequence ID" value="QPR70585.1"/>
    <property type="molecule type" value="Genomic_DNA"/>
</dbReference>
<dbReference type="RefSeq" id="WP_197941883.1">
    <property type="nucleotide sequence ID" value="NZ_CP065644.1"/>
</dbReference>
<evidence type="ECO:0000313" key="7">
    <source>
        <dbReference type="EMBL" id="QPR75150.1"/>
    </source>
</evidence>
<feature type="region of interest" description="Disordered" evidence="1">
    <location>
        <begin position="97"/>
        <end position="116"/>
    </location>
</feature>
<dbReference type="Proteomes" id="UP000595038">
    <property type="component" value="Plasmid unnamed4"/>
</dbReference>
<keyword evidence="8" id="KW-0449">Lipoprotein</keyword>
<protein>
    <submittedName>
        <fullName evidence="8">Cystatin-like fold lipoprotein</fullName>
    </submittedName>
</protein>
<dbReference type="EMBL" id="CP065648">
    <property type="protein sequence ID" value="QPR75133.1"/>
    <property type="molecule type" value="Genomic_DNA"/>
</dbReference>
<proteinExistence type="predicted"/>
<name>A0AB37GU91_BACLI</name>